<protein>
    <submittedName>
        <fullName evidence="2">Glycosyl transferase family 2</fullName>
    </submittedName>
</protein>
<dbReference type="InterPro" id="IPR029044">
    <property type="entry name" value="Nucleotide-diphossugar_trans"/>
</dbReference>
<dbReference type="GO" id="GO:0016758">
    <property type="term" value="F:hexosyltransferase activity"/>
    <property type="evidence" value="ECO:0007669"/>
    <property type="project" value="UniProtKB-ARBA"/>
</dbReference>
<dbReference type="PhylomeDB" id="A9AAL8"/>
<dbReference type="OrthoDB" id="46222at2157"/>
<dbReference type="InterPro" id="IPR001173">
    <property type="entry name" value="Glyco_trans_2-like"/>
</dbReference>
<reference evidence="2" key="1">
    <citation type="submission" date="2007-10" db="EMBL/GenBank/DDBJ databases">
        <title>Complete sequence of Methanococcus maripaludis C6.</title>
        <authorList>
            <consortium name="US DOE Joint Genome Institute"/>
            <person name="Copeland A."/>
            <person name="Lucas S."/>
            <person name="Lapidus A."/>
            <person name="Barry K."/>
            <person name="Glavina del Rio T."/>
            <person name="Dalin E."/>
            <person name="Tice H."/>
            <person name="Pitluck S."/>
            <person name="Clum A."/>
            <person name="Schmutz J."/>
            <person name="Larimer F."/>
            <person name="Land M."/>
            <person name="Hauser L."/>
            <person name="Kyrpides N."/>
            <person name="Mikhailova N."/>
            <person name="Sieprawska-Lupa M."/>
            <person name="Whitman W.B."/>
            <person name="Richardson P."/>
        </authorList>
    </citation>
    <scope>NUCLEOTIDE SEQUENCE [LARGE SCALE GENOMIC DNA]</scope>
    <source>
        <strain evidence="2">C6</strain>
    </source>
</reference>
<dbReference type="AlphaFoldDB" id="A9AAL8"/>
<accession>A9AAL8</accession>
<dbReference type="HOGENOM" id="CLU_025996_0_9_2"/>
<dbReference type="KEGG" id="mmx:MmarC6_1579"/>
<feature type="domain" description="Glycosyltransferase 2-like" evidence="1">
    <location>
        <begin position="11"/>
        <end position="157"/>
    </location>
</feature>
<dbReference type="Gene3D" id="3.90.550.10">
    <property type="entry name" value="Spore Coat Polysaccharide Biosynthesis Protein SpsA, Chain A"/>
    <property type="match status" value="1"/>
</dbReference>
<sequence length="280" mass="33308">MIGEENNPLVSVIMPNYNNEKYLAEAIESILNQTYEHFEFIIIDDCSTDNSWHIIQNYAKKDNRIKMFRNEVNLKIVKTRNKGFELMSPHSKYIAIFDSDDVSMPERLEKQINFSEKNVDYGLIGSHTLIIDENSKIIGYRKYETDLKKIIKNMVKKNQFAQPSVMIRKSVLDDVGYYDEKYTRCQDYDLWFRIAKSFKIENLDEFLIKYRISKTQGKSTHLKESLDFTLDIQKKWLFDKKFFSIFGVFYYIGEHLMYFLPSKVVLKLFKVLNYDNMGII</sequence>
<dbReference type="EMBL" id="CP000867">
    <property type="protein sequence ID" value="ABX02391.1"/>
    <property type="molecule type" value="Genomic_DNA"/>
</dbReference>
<dbReference type="SUPFAM" id="SSF53448">
    <property type="entry name" value="Nucleotide-diphospho-sugar transferases"/>
    <property type="match status" value="1"/>
</dbReference>
<evidence type="ECO:0000259" key="1">
    <source>
        <dbReference type="Pfam" id="PF00535"/>
    </source>
</evidence>
<dbReference type="PANTHER" id="PTHR22916:SF3">
    <property type="entry name" value="UDP-GLCNAC:BETAGAL BETA-1,3-N-ACETYLGLUCOSAMINYLTRANSFERASE-LIKE PROTEIN 1"/>
    <property type="match status" value="1"/>
</dbReference>
<dbReference type="eggNOG" id="arCOG01381">
    <property type="taxonomic scope" value="Archaea"/>
</dbReference>
<organism evidence="2">
    <name type="scientific">Methanococcus maripaludis (strain C6 / ATCC BAA-1332)</name>
    <dbReference type="NCBI Taxonomy" id="444158"/>
    <lineage>
        <taxon>Archaea</taxon>
        <taxon>Methanobacteriati</taxon>
        <taxon>Methanobacteriota</taxon>
        <taxon>Methanomada group</taxon>
        <taxon>Methanococci</taxon>
        <taxon>Methanococcales</taxon>
        <taxon>Methanococcaceae</taxon>
        <taxon>Methanococcus</taxon>
    </lineage>
</organism>
<gene>
    <name evidence="2" type="ordered locus">MmarC6_1579</name>
</gene>
<evidence type="ECO:0000313" key="2">
    <source>
        <dbReference type="EMBL" id="ABX02391.1"/>
    </source>
</evidence>
<dbReference type="CAZy" id="GT2">
    <property type="family name" value="Glycosyltransferase Family 2"/>
</dbReference>
<dbReference type="PANTHER" id="PTHR22916">
    <property type="entry name" value="GLYCOSYLTRANSFERASE"/>
    <property type="match status" value="1"/>
</dbReference>
<keyword evidence="2" id="KW-0808">Transferase</keyword>
<dbReference type="STRING" id="444158.MmarC6_1579"/>
<dbReference type="Pfam" id="PF00535">
    <property type="entry name" value="Glycos_transf_2"/>
    <property type="match status" value="1"/>
</dbReference>
<name>A9AAL8_METM6</name>
<proteinExistence type="predicted"/>